<dbReference type="eggNOG" id="ENOG502R3QI">
    <property type="taxonomic scope" value="Eukaryota"/>
</dbReference>
<dbReference type="EnsemblPlants" id="KQK90243">
    <property type="protein sequence ID" value="KQK90243"/>
    <property type="gene ID" value="SETIT_040141mg"/>
</dbReference>
<dbReference type="EMBL" id="AGNK02005909">
    <property type="status" value="NOT_ANNOTATED_CDS"/>
    <property type="molecule type" value="Genomic_DNA"/>
</dbReference>
<evidence type="ECO:0000256" key="1">
    <source>
        <dbReference type="SAM" id="MobiDB-lite"/>
    </source>
</evidence>
<dbReference type="InParanoid" id="K4AMJ8"/>
<evidence type="ECO:0000313" key="2">
    <source>
        <dbReference type="EnsemblPlants" id="KQK90243"/>
    </source>
</evidence>
<proteinExistence type="predicted"/>
<keyword evidence="3" id="KW-1185">Reference proteome</keyword>
<sequence length="337" mass="34818">SVLTRTLAGTRLRPRQPTPHQPSPALHPAPGSSIHLSTTSPPPPHPPAMRATSLAPATAATSARWRPRQCRRQRSSDAIPAVPLGTALGPPALEACEVAPERVHTQPPPLVARRDVVPHEESGRGSWAGHTTTHLAYLVPAPYETSGSLFIAPPSLKSDLHTRIADRANPPFRFLCLAVSSTRRRPPPHASPTMANTVPQSGRAGGGRRWRAPTRGDLLTLLVAAMLCSASYCLGIWQNSRGAADSRVLGPSAAATVPTPSCGGGGGARAADANEPLEFEAHHAAESAGLSVSAVATRTTGARRALRGAGTAPASRAVARTGNPVPAGAEATAAGKR</sequence>
<protein>
    <submittedName>
        <fullName evidence="2">Uncharacterized protein</fullName>
    </submittedName>
</protein>
<feature type="compositionally biased region" description="Low complexity" evidence="1">
    <location>
        <begin position="48"/>
        <end position="64"/>
    </location>
</feature>
<accession>K4AMJ8</accession>
<feature type="compositionally biased region" description="Pro residues" evidence="1">
    <location>
        <begin position="16"/>
        <end position="27"/>
    </location>
</feature>
<reference evidence="3" key="1">
    <citation type="journal article" date="2012" name="Nat. Biotechnol.">
        <title>Reference genome sequence of the model plant Setaria.</title>
        <authorList>
            <person name="Bennetzen J.L."/>
            <person name="Schmutz J."/>
            <person name="Wang H."/>
            <person name="Percifield R."/>
            <person name="Hawkins J."/>
            <person name="Pontaroli A.C."/>
            <person name="Estep M."/>
            <person name="Feng L."/>
            <person name="Vaughn J.N."/>
            <person name="Grimwood J."/>
            <person name="Jenkins J."/>
            <person name="Barry K."/>
            <person name="Lindquist E."/>
            <person name="Hellsten U."/>
            <person name="Deshpande S."/>
            <person name="Wang X."/>
            <person name="Wu X."/>
            <person name="Mitros T."/>
            <person name="Triplett J."/>
            <person name="Yang X."/>
            <person name="Ye C.Y."/>
            <person name="Mauro-Herrera M."/>
            <person name="Wang L."/>
            <person name="Li P."/>
            <person name="Sharma M."/>
            <person name="Sharma R."/>
            <person name="Ronald P.C."/>
            <person name="Panaud O."/>
            <person name="Kellogg E.A."/>
            <person name="Brutnell T.P."/>
            <person name="Doust A.N."/>
            <person name="Tuskan G.A."/>
            <person name="Rokhsar D."/>
            <person name="Devos K.M."/>
        </authorList>
    </citation>
    <scope>NUCLEOTIDE SEQUENCE [LARGE SCALE GENOMIC DNA]</scope>
    <source>
        <strain evidence="3">cv. Yugu1</strain>
    </source>
</reference>
<name>K4AMJ8_SETIT</name>
<feature type="region of interest" description="Disordered" evidence="1">
    <location>
        <begin position="183"/>
        <end position="210"/>
    </location>
</feature>
<organism evidence="2 3">
    <name type="scientific">Setaria italica</name>
    <name type="common">Foxtail millet</name>
    <name type="synonym">Panicum italicum</name>
    <dbReference type="NCBI Taxonomy" id="4555"/>
    <lineage>
        <taxon>Eukaryota</taxon>
        <taxon>Viridiplantae</taxon>
        <taxon>Streptophyta</taxon>
        <taxon>Embryophyta</taxon>
        <taxon>Tracheophyta</taxon>
        <taxon>Spermatophyta</taxon>
        <taxon>Magnoliopsida</taxon>
        <taxon>Liliopsida</taxon>
        <taxon>Poales</taxon>
        <taxon>Poaceae</taxon>
        <taxon>PACMAD clade</taxon>
        <taxon>Panicoideae</taxon>
        <taxon>Panicodae</taxon>
        <taxon>Paniceae</taxon>
        <taxon>Cenchrinae</taxon>
        <taxon>Setaria</taxon>
    </lineage>
</organism>
<evidence type="ECO:0000313" key="3">
    <source>
        <dbReference type="Proteomes" id="UP000004995"/>
    </source>
</evidence>
<reference evidence="2" key="2">
    <citation type="submission" date="2018-08" db="UniProtKB">
        <authorList>
            <consortium name="EnsemblPlants"/>
        </authorList>
    </citation>
    <scope>IDENTIFICATION</scope>
    <source>
        <strain evidence="2">Yugu1</strain>
    </source>
</reference>
<dbReference type="Proteomes" id="UP000004995">
    <property type="component" value="Unassembled WGS sequence"/>
</dbReference>
<feature type="compositionally biased region" description="Low complexity" evidence="1">
    <location>
        <begin position="303"/>
        <end position="314"/>
    </location>
</feature>
<dbReference type="HOGENOM" id="CLU_825374_0_0_1"/>
<dbReference type="Gramene" id="KQK90243">
    <property type="protein sequence ID" value="KQK90243"/>
    <property type="gene ID" value="SETIT_040141mg"/>
</dbReference>
<feature type="region of interest" description="Disordered" evidence="1">
    <location>
        <begin position="303"/>
        <end position="337"/>
    </location>
</feature>
<feature type="region of interest" description="Disordered" evidence="1">
    <location>
        <begin position="1"/>
        <end position="83"/>
    </location>
</feature>
<dbReference type="AlphaFoldDB" id="K4AMJ8"/>